<evidence type="ECO:0000256" key="3">
    <source>
        <dbReference type="SAM" id="Phobius"/>
    </source>
</evidence>
<dbReference type="Proteomes" id="UP001459277">
    <property type="component" value="Unassembled WGS sequence"/>
</dbReference>
<protein>
    <submittedName>
        <fullName evidence="4">Uncharacterized protein</fullName>
    </submittedName>
</protein>
<evidence type="ECO:0000256" key="1">
    <source>
        <dbReference type="ARBA" id="ARBA00022857"/>
    </source>
</evidence>
<name>A0AAW2DCF4_9ROSI</name>
<dbReference type="AlphaFoldDB" id="A0AAW2DCF4"/>
<keyword evidence="3" id="KW-0812">Transmembrane</keyword>
<keyword evidence="5" id="KW-1185">Reference proteome</keyword>
<keyword evidence="1" id="KW-0521">NADP</keyword>
<dbReference type="GO" id="GO:0016616">
    <property type="term" value="F:oxidoreductase activity, acting on the CH-OH group of donors, NAD or NADP as acceptor"/>
    <property type="evidence" value="ECO:0007669"/>
    <property type="project" value="TreeGrafter"/>
</dbReference>
<dbReference type="InterPro" id="IPR050425">
    <property type="entry name" value="NAD(P)_dehydrat-like"/>
</dbReference>
<evidence type="ECO:0000313" key="4">
    <source>
        <dbReference type="EMBL" id="KAL0006895.1"/>
    </source>
</evidence>
<keyword evidence="3" id="KW-0472">Membrane</keyword>
<comment type="caution">
    <text evidence="4">The sequence shown here is derived from an EMBL/GenBank/DDBJ whole genome shotgun (WGS) entry which is preliminary data.</text>
</comment>
<feature type="transmembrane region" description="Helical" evidence="3">
    <location>
        <begin position="12"/>
        <end position="33"/>
    </location>
</feature>
<evidence type="ECO:0000256" key="2">
    <source>
        <dbReference type="ARBA" id="ARBA00023002"/>
    </source>
</evidence>
<keyword evidence="2" id="KW-0560">Oxidoreductase</keyword>
<evidence type="ECO:0000313" key="5">
    <source>
        <dbReference type="Proteomes" id="UP001459277"/>
    </source>
</evidence>
<dbReference type="SUPFAM" id="SSF51735">
    <property type="entry name" value="NAD(P)-binding Rossmann-fold domains"/>
    <property type="match status" value="1"/>
</dbReference>
<dbReference type="Gene3D" id="3.40.50.720">
    <property type="entry name" value="NAD(P)-binding Rossmann-like Domain"/>
    <property type="match status" value="1"/>
</dbReference>
<sequence length="105" mass="11849">MLKEKKSMHVYVYYLKVLLLNFHNSLVTFVYSIDDPKKTDHLLALDGANERLKLFKANLLEEGSFDSVVDECVGVFHTASPVFLAASDPQVHLIAFFCLEANSIN</sequence>
<keyword evidence="3" id="KW-1133">Transmembrane helix</keyword>
<dbReference type="PANTHER" id="PTHR10366:SF852">
    <property type="entry name" value="CINNAMOYL-COA REDUCTASE CAD2"/>
    <property type="match status" value="1"/>
</dbReference>
<proteinExistence type="predicted"/>
<dbReference type="PANTHER" id="PTHR10366">
    <property type="entry name" value="NAD DEPENDENT EPIMERASE/DEHYDRATASE"/>
    <property type="match status" value="1"/>
</dbReference>
<dbReference type="EMBL" id="JAZDWU010000003">
    <property type="protein sequence ID" value="KAL0006895.1"/>
    <property type="molecule type" value="Genomic_DNA"/>
</dbReference>
<dbReference type="InterPro" id="IPR036291">
    <property type="entry name" value="NAD(P)-bd_dom_sf"/>
</dbReference>
<accession>A0AAW2DCF4</accession>
<reference evidence="4 5" key="1">
    <citation type="submission" date="2024-01" db="EMBL/GenBank/DDBJ databases">
        <title>A telomere-to-telomere, gap-free genome of sweet tea (Lithocarpus litseifolius).</title>
        <authorList>
            <person name="Zhou J."/>
        </authorList>
    </citation>
    <scope>NUCLEOTIDE SEQUENCE [LARGE SCALE GENOMIC DNA]</scope>
    <source>
        <strain evidence="4">Zhou-2022a</strain>
        <tissue evidence="4">Leaf</tissue>
    </source>
</reference>
<gene>
    <name evidence="4" type="ORF">SO802_008397</name>
</gene>
<organism evidence="4 5">
    <name type="scientific">Lithocarpus litseifolius</name>
    <dbReference type="NCBI Taxonomy" id="425828"/>
    <lineage>
        <taxon>Eukaryota</taxon>
        <taxon>Viridiplantae</taxon>
        <taxon>Streptophyta</taxon>
        <taxon>Embryophyta</taxon>
        <taxon>Tracheophyta</taxon>
        <taxon>Spermatophyta</taxon>
        <taxon>Magnoliopsida</taxon>
        <taxon>eudicotyledons</taxon>
        <taxon>Gunneridae</taxon>
        <taxon>Pentapetalae</taxon>
        <taxon>rosids</taxon>
        <taxon>fabids</taxon>
        <taxon>Fagales</taxon>
        <taxon>Fagaceae</taxon>
        <taxon>Lithocarpus</taxon>
    </lineage>
</organism>